<protein>
    <submittedName>
        <fullName evidence="1">Uncharacterized protein</fullName>
    </submittedName>
</protein>
<reference evidence="1" key="1">
    <citation type="journal article" date="2018" name="Genome Biol. Evol.">
        <title>Genomics and development of Lentinus tigrinus, a white-rot wood-decaying mushroom with dimorphic fruiting bodies.</title>
        <authorList>
            <person name="Wu B."/>
            <person name="Xu Z."/>
            <person name="Knudson A."/>
            <person name="Carlson A."/>
            <person name="Chen N."/>
            <person name="Kovaka S."/>
            <person name="LaButti K."/>
            <person name="Lipzen A."/>
            <person name="Pennachio C."/>
            <person name="Riley R."/>
            <person name="Schakwitz W."/>
            <person name="Umezawa K."/>
            <person name="Ohm R.A."/>
            <person name="Grigoriev I.V."/>
            <person name="Nagy L.G."/>
            <person name="Gibbons J."/>
            <person name="Hibbett D."/>
        </authorList>
    </citation>
    <scope>NUCLEOTIDE SEQUENCE [LARGE SCALE GENOMIC DNA]</scope>
    <source>
        <strain evidence="1">ALCF2SS1-6</strain>
    </source>
</reference>
<evidence type="ECO:0000313" key="1">
    <source>
        <dbReference type="EMBL" id="RPD59407.1"/>
    </source>
</evidence>
<sequence>MNDWMLPARVVTQWDCKCVPSEAIVQTSMRAPCSHRSRINCPNAPLRLPAALRNTVLQALQFLRPPLESTPTGTLTTQKVICTFSVASASSGVRHYASLVRGLPLPRTKRLDRGTAQDGKSACTYTHGQSVDQQGPMTFTDIDVMPCMPETALAQCRETIGQLCEAFLNPSLRRIGTASCTTPSPSGQSLHSMSSEAPPESGVCCLARSFIGFSRMQQNSTYQGALLDFV</sequence>
<organism evidence="1 2">
    <name type="scientific">Lentinus tigrinus ALCF2SS1-6</name>
    <dbReference type="NCBI Taxonomy" id="1328759"/>
    <lineage>
        <taxon>Eukaryota</taxon>
        <taxon>Fungi</taxon>
        <taxon>Dikarya</taxon>
        <taxon>Basidiomycota</taxon>
        <taxon>Agaricomycotina</taxon>
        <taxon>Agaricomycetes</taxon>
        <taxon>Polyporales</taxon>
        <taxon>Polyporaceae</taxon>
        <taxon>Lentinus</taxon>
    </lineage>
</organism>
<evidence type="ECO:0000313" key="2">
    <source>
        <dbReference type="Proteomes" id="UP000313359"/>
    </source>
</evidence>
<name>A0A5C2S851_9APHY</name>
<gene>
    <name evidence="1" type="ORF">L227DRAFT_159953</name>
</gene>
<proteinExistence type="predicted"/>
<accession>A0A5C2S851</accession>
<dbReference type="AlphaFoldDB" id="A0A5C2S851"/>
<dbReference type="Proteomes" id="UP000313359">
    <property type="component" value="Unassembled WGS sequence"/>
</dbReference>
<keyword evidence="2" id="KW-1185">Reference proteome</keyword>
<dbReference type="EMBL" id="ML122270">
    <property type="protein sequence ID" value="RPD59407.1"/>
    <property type="molecule type" value="Genomic_DNA"/>
</dbReference>